<dbReference type="AlphaFoldDB" id="A0A383EAE2"/>
<dbReference type="EMBL" id="UINC01223937">
    <property type="protein sequence ID" value="SVE53340.1"/>
    <property type="molecule type" value="Genomic_DNA"/>
</dbReference>
<dbReference type="GO" id="GO:0016491">
    <property type="term" value="F:oxidoreductase activity"/>
    <property type="evidence" value="ECO:0007669"/>
    <property type="project" value="UniProtKB-KW"/>
</dbReference>
<keyword evidence="4" id="KW-0408">Iron</keyword>
<evidence type="ECO:0000256" key="3">
    <source>
        <dbReference type="ARBA" id="ARBA00023002"/>
    </source>
</evidence>
<evidence type="ECO:0000256" key="2">
    <source>
        <dbReference type="ARBA" id="ARBA00022723"/>
    </source>
</evidence>
<sequence length="157" mass="17131">MKYHSQRCDVIVVGAGLAGICAAVTAARAGALVSLVEARSSLGGRIGREVCFPLEDGSVPNFAYFRETGLLDEILLTNLASNFDGTYEGRDRVLNDFVRSQKRLLYFNDLPVIEAELNERKDKILSVTGIDGLGRSRRRFMAPVYIDCTGNGSLAIL</sequence>
<proteinExistence type="predicted"/>
<keyword evidence="2" id="KW-0479">Metal-binding</keyword>
<evidence type="ECO:0000256" key="4">
    <source>
        <dbReference type="ARBA" id="ARBA00023004"/>
    </source>
</evidence>
<protein>
    <recommendedName>
        <fullName evidence="7">FAD-dependent oxidoreductase</fullName>
    </recommendedName>
</protein>
<dbReference type="PANTHER" id="PTHR43498">
    <property type="entry name" value="FERREDOXIN:COB-COM HETERODISULFIDE REDUCTASE SUBUNIT A"/>
    <property type="match status" value="1"/>
</dbReference>
<evidence type="ECO:0000256" key="5">
    <source>
        <dbReference type="ARBA" id="ARBA00023014"/>
    </source>
</evidence>
<name>A0A383EAE2_9ZZZZ</name>
<gene>
    <name evidence="6" type="ORF">METZ01_LOCUS506194</name>
</gene>
<evidence type="ECO:0000256" key="1">
    <source>
        <dbReference type="ARBA" id="ARBA00022485"/>
    </source>
</evidence>
<keyword evidence="3" id="KW-0560">Oxidoreductase</keyword>
<dbReference type="GO" id="GO:0046872">
    <property type="term" value="F:metal ion binding"/>
    <property type="evidence" value="ECO:0007669"/>
    <property type="project" value="UniProtKB-KW"/>
</dbReference>
<dbReference type="GO" id="GO:0051539">
    <property type="term" value="F:4 iron, 4 sulfur cluster binding"/>
    <property type="evidence" value="ECO:0007669"/>
    <property type="project" value="UniProtKB-KW"/>
</dbReference>
<dbReference type="Gene3D" id="3.50.50.60">
    <property type="entry name" value="FAD/NAD(P)-binding domain"/>
    <property type="match status" value="1"/>
</dbReference>
<evidence type="ECO:0008006" key="7">
    <source>
        <dbReference type="Google" id="ProtNLM"/>
    </source>
</evidence>
<accession>A0A383EAE2</accession>
<keyword evidence="1" id="KW-0004">4Fe-4S</keyword>
<organism evidence="6">
    <name type="scientific">marine metagenome</name>
    <dbReference type="NCBI Taxonomy" id="408172"/>
    <lineage>
        <taxon>unclassified sequences</taxon>
        <taxon>metagenomes</taxon>
        <taxon>ecological metagenomes</taxon>
    </lineage>
</organism>
<dbReference type="InterPro" id="IPR039650">
    <property type="entry name" value="HdrA-like"/>
</dbReference>
<reference evidence="6" key="1">
    <citation type="submission" date="2018-05" db="EMBL/GenBank/DDBJ databases">
        <authorList>
            <person name="Lanie J.A."/>
            <person name="Ng W.-L."/>
            <person name="Kazmierczak K.M."/>
            <person name="Andrzejewski T.M."/>
            <person name="Davidsen T.M."/>
            <person name="Wayne K.J."/>
            <person name="Tettelin H."/>
            <person name="Glass J.I."/>
            <person name="Rusch D."/>
            <person name="Podicherti R."/>
            <person name="Tsui H.-C.T."/>
            <person name="Winkler M.E."/>
        </authorList>
    </citation>
    <scope>NUCLEOTIDE SEQUENCE</scope>
</reference>
<keyword evidence="5" id="KW-0411">Iron-sulfur</keyword>
<dbReference type="SUPFAM" id="SSF51905">
    <property type="entry name" value="FAD/NAD(P)-binding domain"/>
    <property type="match status" value="1"/>
</dbReference>
<dbReference type="InterPro" id="IPR036188">
    <property type="entry name" value="FAD/NAD-bd_sf"/>
</dbReference>
<feature type="non-terminal residue" evidence="6">
    <location>
        <position position="157"/>
    </location>
</feature>
<dbReference type="Pfam" id="PF12831">
    <property type="entry name" value="FAD_oxidored"/>
    <property type="match status" value="1"/>
</dbReference>
<dbReference type="PANTHER" id="PTHR43498:SF1">
    <property type="entry name" value="COB--COM HETERODISULFIDE REDUCTASE IRON-SULFUR SUBUNIT A"/>
    <property type="match status" value="1"/>
</dbReference>
<evidence type="ECO:0000313" key="6">
    <source>
        <dbReference type="EMBL" id="SVE53340.1"/>
    </source>
</evidence>
<dbReference type="PRINTS" id="PR00469">
    <property type="entry name" value="PNDRDTASEII"/>
</dbReference>